<feature type="transmembrane region" description="Helical" evidence="2">
    <location>
        <begin position="211"/>
        <end position="230"/>
    </location>
</feature>
<feature type="compositionally biased region" description="Basic and acidic residues" evidence="1">
    <location>
        <begin position="12"/>
        <end position="21"/>
    </location>
</feature>
<keyword evidence="2" id="KW-1133">Transmembrane helix</keyword>
<protein>
    <recommendedName>
        <fullName evidence="5">PepSY-associated TM region</fullName>
    </recommendedName>
</protein>
<accession>A0A239HY53</accession>
<dbReference type="InterPro" id="IPR032307">
    <property type="entry name" value="PepSY_TM-like_2"/>
</dbReference>
<evidence type="ECO:0000313" key="4">
    <source>
        <dbReference type="Proteomes" id="UP000198281"/>
    </source>
</evidence>
<keyword evidence="2" id="KW-0812">Transmembrane</keyword>
<dbReference type="OrthoDB" id="27171at2"/>
<feature type="transmembrane region" description="Helical" evidence="2">
    <location>
        <begin position="43"/>
        <end position="65"/>
    </location>
</feature>
<evidence type="ECO:0008006" key="5">
    <source>
        <dbReference type="Google" id="ProtNLM"/>
    </source>
</evidence>
<reference evidence="4" key="1">
    <citation type="submission" date="2017-06" db="EMBL/GenBank/DDBJ databases">
        <authorList>
            <person name="Varghese N."/>
            <person name="Submissions S."/>
        </authorList>
    </citation>
    <scope>NUCLEOTIDE SEQUENCE [LARGE SCALE GENOMIC DNA]</scope>
    <source>
        <strain evidence="4">LNB2</strain>
    </source>
</reference>
<keyword evidence="4" id="KW-1185">Reference proteome</keyword>
<dbReference type="Proteomes" id="UP000198281">
    <property type="component" value="Unassembled WGS sequence"/>
</dbReference>
<dbReference type="PANTHER" id="PTHR40115">
    <property type="entry name" value="INNER MEMBRANE PROTEIN WITH PEPSY TM HELIX"/>
    <property type="match status" value="1"/>
</dbReference>
<evidence type="ECO:0000256" key="2">
    <source>
        <dbReference type="SAM" id="Phobius"/>
    </source>
</evidence>
<gene>
    <name evidence="3" type="ORF">SAMN06295912_11946</name>
</gene>
<keyword evidence="2" id="KW-0472">Membrane</keyword>
<evidence type="ECO:0000313" key="3">
    <source>
        <dbReference type="EMBL" id="SNS85124.1"/>
    </source>
</evidence>
<evidence type="ECO:0000256" key="1">
    <source>
        <dbReference type="SAM" id="MobiDB-lite"/>
    </source>
</evidence>
<feature type="region of interest" description="Disordered" evidence="1">
    <location>
        <begin position="1"/>
        <end position="26"/>
    </location>
</feature>
<dbReference type="RefSeq" id="WP_089220480.1">
    <property type="nucleotide sequence ID" value="NZ_FZOS01000019.1"/>
</dbReference>
<sequence length="231" mass="24915">MPDSPTSLNIRSTDRKTDGRAAGKPARSRKSARAFWLKQLHTWHWMSSAICLIGLLLFTITGITLNHAAEIEAEPVTTERTAQLPDGLLPAIAPDEAADAKKPLPAAVASWLGKELDVPATGIAEWSADEIYLALPRPGGDGWIAIDRATGGVTAEETSRGAIAWLNDLHKGRNSGTAWKWFIDIFAGACLIFALTGLFLLQLHAPKRPSTWPIVGLGLVIPAILAVYFIH</sequence>
<dbReference type="PANTHER" id="PTHR40115:SF1">
    <property type="entry name" value="INNER MEMBRANE PROTEIN WITH PEPSY TM HELIX"/>
    <property type="match status" value="1"/>
</dbReference>
<dbReference type="AlphaFoldDB" id="A0A239HY53"/>
<organism evidence="3 4">
    <name type="scientific">Edaphosphingomonas laterariae</name>
    <dbReference type="NCBI Taxonomy" id="861865"/>
    <lineage>
        <taxon>Bacteria</taxon>
        <taxon>Pseudomonadati</taxon>
        <taxon>Pseudomonadota</taxon>
        <taxon>Alphaproteobacteria</taxon>
        <taxon>Sphingomonadales</taxon>
        <taxon>Rhizorhabdaceae</taxon>
        <taxon>Edaphosphingomonas</taxon>
    </lineage>
</organism>
<dbReference type="Pfam" id="PF16357">
    <property type="entry name" value="PepSY_TM_like_2"/>
    <property type="match status" value="1"/>
</dbReference>
<dbReference type="EMBL" id="FZOS01000019">
    <property type="protein sequence ID" value="SNS85124.1"/>
    <property type="molecule type" value="Genomic_DNA"/>
</dbReference>
<feature type="transmembrane region" description="Helical" evidence="2">
    <location>
        <begin position="181"/>
        <end position="205"/>
    </location>
</feature>
<proteinExistence type="predicted"/>
<name>A0A239HY53_9SPHN</name>
<feature type="compositionally biased region" description="Polar residues" evidence="1">
    <location>
        <begin position="1"/>
        <end position="11"/>
    </location>
</feature>